<evidence type="ECO:0000259" key="1">
    <source>
        <dbReference type="PROSITE" id="PS50206"/>
    </source>
</evidence>
<dbReference type="RefSeq" id="WP_140796916.1">
    <property type="nucleotide sequence ID" value="NZ_CP017173.1"/>
</dbReference>
<dbReference type="Gene3D" id="3.40.250.10">
    <property type="entry name" value="Rhodanese-like domain"/>
    <property type="match status" value="1"/>
</dbReference>
<dbReference type="AlphaFoldDB" id="A0AAE6KQ67"/>
<dbReference type="Pfam" id="PF00581">
    <property type="entry name" value="Rhodanese"/>
    <property type="match status" value="1"/>
</dbReference>
<dbReference type="SMART" id="SM00450">
    <property type="entry name" value="RHOD"/>
    <property type="match status" value="1"/>
</dbReference>
<sequence length="203" mass="21750">MHPLFDNATPHPAGYRDVDVGQLAACLPSELTLVDVREAAELDGILGHVAGIRHAPLATVPDVVDTWPRNTDVVLICRSGARSARAATSLVTLGFTRVMNLRGGMLAWNTARLPVVRPVPHTLPTLGTVRDGLLDGLHRALTPPPHEAPTVPPMTTPSREALTAVLDALQAARPTDVRDAAAFEHLLRTYRDLLAAARAEGER</sequence>
<feature type="domain" description="Rhodanese" evidence="1">
    <location>
        <begin position="27"/>
        <end position="117"/>
    </location>
</feature>
<protein>
    <submittedName>
        <fullName evidence="2">Sulfurtransferase</fullName>
    </submittedName>
</protein>
<dbReference type="EMBL" id="CP017174">
    <property type="protein sequence ID" value="QDE65665.1"/>
    <property type="molecule type" value="Genomic_DNA"/>
</dbReference>
<evidence type="ECO:0000313" key="3">
    <source>
        <dbReference type="Proteomes" id="UP000320179"/>
    </source>
</evidence>
<dbReference type="PANTHER" id="PTHR43031">
    <property type="entry name" value="FAD-DEPENDENT OXIDOREDUCTASE"/>
    <property type="match status" value="1"/>
</dbReference>
<name>A0AAE6KQ67_MYXXA</name>
<dbReference type="Proteomes" id="UP000320179">
    <property type="component" value="Chromosome"/>
</dbReference>
<dbReference type="PANTHER" id="PTHR43031:SF1">
    <property type="entry name" value="PYRIDINE NUCLEOTIDE-DISULPHIDE OXIDOREDUCTASE"/>
    <property type="match status" value="1"/>
</dbReference>
<gene>
    <name evidence="2" type="ORF">BHS09_00820</name>
</gene>
<dbReference type="SUPFAM" id="SSF52821">
    <property type="entry name" value="Rhodanese/Cell cycle control phosphatase"/>
    <property type="match status" value="1"/>
</dbReference>
<dbReference type="InterPro" id="IPR036873">
    <property type="entry name" value="Rhodanese-like_dom_sf"/>
</dbReference>
<dbReference type="CDD" id="cd00158">
    <property type="entry name" value="RHOD"/>
    <property type="match status" value="1"/>
</dbReference>
<accession>A0AAE6KQ67</accession>
<dbReference type="PROSITE" id="PS50206">
    <property type="entry name" value="RHODANESE_3"/>
    <property type="match status" value="1"/>
</dbReference>
<evidence type="ECO:0000313" key="2">
    <source>
        <dbReference type="EMBL" id="QDE65665.1"/>
    </source>
</evidence>
<organism evidence="2 3">
    <name type="scientific">Myxococcus xanthus</name>
    <dbReference type="NCBI Taxonomy" id="34"/>
    <lineage>
        <taxon>Bacteria</taxon>
        <taxon>Pseudomonadati</taxon>
        <taxon>Myxococcota</taxon>
        <taxon>Myxococcia</taxon>
        <taxon>Myxococcales</taxon>
        <taxon>Cystobacterineae</taxon>
        <taxon>Myxococcaceae</taxon>
        <taxon>Myxococcus</taxon>
    </lineage>
</organism>
<dbReference type="InterPro" id="IPR050229">
    <property type="entry name" value="GlpE_sulfurtransferase"/>
</dbReference>
<proteinExistence type="predicted"/>
<reference evidence="2 3" key="1">
    <citation type="journal article" date="2019" name="Science">
        <title>Social genes are selection hotspots in kin groups of a soil microbe.</title>
        <authorList>
            <person name="Wielgoss S."/>
            <person name="Wolfensberger R."/>
            <person name="Sun L."/>
            <person name="Fiegna F."/>
            <person name="Velicer G.J."/>
        </authorList>
    </citation>
    <scope>NUCLEOTIDE SEQUENCE [LARGE SCALE GENOMIC DNA]</scope>
    <source>
        <strain evidence="2 3">MC3.5.9c15</strain>
    </source>
</reference>
<dbReference type="InterPro" id="IPR001763">
    <property type="entry name" value="Rhodanese-like_dom"/>
</dbReference>